<accession>A0A8T0X1P7</accession>
<dbReference type="EMBL" id="CM029038">
    <property type="protein sequence ID" value="KAG2654020.1"/>
    <property type="molecule type" value="Genomic_DNA"/>
</dbReference>
<gene>
    <name evidence="2" type="ORF">PVAP13_1NG539976</name>
</gene>
<feature type="region of interest" description="Disordered" evidence="1">
    <location>
        <begin position="1"/>
        <end position="94"/>
    </location>
</feature>
<organism evidence="2 3">
    <name type="scientific">Panicum virgatum</name>
    <name type="common">Blackwell switchgrass</name>
    <dbReference type="NCBI Taxonomy" id="38727"/>
    <lineage>
        <taxon>Eukaryota</taxon>
        <taxon>Viridiplantae</taxon>
        <taxon>Streptophyta</taxon>
        <taxon>Embryophyta</taxon>
        <taxon>Tracheophyta</taxon>
        <taxon>Spermatophyta</taxon>
        <taxon>Magnoliopsida</taxon>
        <taxon>Liliopsida</taxon>
        <taxon>Poales</taxon>
        <taxon>Poaceae</taxon>
        <taxon>PACMAD clade</taxon>
        <taxon>Panicoideae</taxon>
        <taxon>Panicodae</taxon>
        <taxon>Paniceae</taxon>
        <taxon>Panicinae</taxon>
        <taxon>Panicum</taxon>
        <taxon>Panicum sect. Hiantes</taxon>
    </lineage>
</organism>
<sequence>MVRLRARETEEAAGQRRQKRCHDPRSQDDVPPPNPPQRELRPRHRPGKEPAGSSSQAKMPRKAPYTMQGRPAPPLSRANPTKQGIAHDICPRTPPRLQVEFTPEQRSYPGCPRLTRPQLVHGFAVEMARNYYKQDVALREARKKDVYKYEKCEGLERHFWCKLHEDFYTSVVMRKSSAPIAPCKYVDWKYYEDMNDPFFNEAIAKCKEMGLYDIMGFRYNWNEEILAQFHSSLYYDER</sequence>
<dbReference type="Proteomes" id="UP000823388">
    <property type="component" value="Chromosome 1N"/>
</dbReference>
<proteinExistence type="predicted"/>
<dbReference type="AlphaFoldDB" id="A0A8T0X1P7"/>
<comment type="caution">
    <text evidence="2">The sequence shown here is derived from an EMBL/GenBank/DDBJ whole genome shotgun (WGS) entry which is preliminary data.</text>
</comment>
<feature type="compositionally biased region" description="Basic and acidic residues" evidence="1">
    <location>
        <begin position="1"/>
        <end position="14"/>
    </location>
</feature>
<name>A0A8T0X1P7_PANVG</name>
<protein>
    <submittedName>
        <fullName evidence="2">Uncharacterized protein</fullName>
    </submittedName>
</protein>
<keyword evidence="3" id="KW-1185">Reference proteome</keyword>
<reference evidence="2" key="1">
    <citation type="submission" date="2020-05" db="EMBL/GenBank/DDBJ databases">
        <title>WGS assembly of Panicum virgatum.</title>
        <authorList>
            <person name="Lovell J.T."/>
            <person name="Jenkins J."/>
            <person name="Shu S."/>
            <person name="Juenger T.E."/>
            <person name="Schmutz J."/>
        </authorList>
    </citation>
    <scope>NUCLEOTIDE SEQUENCE</scope>
    <source>
        <strain evidence="2">AP13</strain>
    </source>
</reference>
<evidence type="ECO:0000256" key="1">
    <source>
        <dbReference type="SAM" id="MobiDB-lite"/>
    </source>
</evidence>
<evidence type="ECO:0000313" key="2">
    <source>
        <dbReference type="EMBL" id="KAG2654020.1"/>
    </source>
</evidence>
<evidence type="ECO:0000313" key="3">
    <source>
        <dbReference type="Proteomes" id="UP000823388"/>
    </source>
</evidence>